<keyword evidence="2" id="KW-1185">Reference proteome</keyword>
<accession>A0A1A9UEC2</accession>
<evidence type="ECO:0000313" key="2">
    <source>
        <dbReference type="Proteomes" id="UP000078200"/>
    </source>
</evidence>
<dbReference type="EnsemblMetazoa" id="GAUT001975-RA">
    <property type="protein sequence ID" value="GAUT001975-PA"/>
    <property type="gene ID" value="GAUT001975"/>
</dbReference>
<name>A0A1A9UEC2_GLOAU</name>
<dbReference type="Proteomes" id="UP000078200">
    <property type="component" value="Unassembled WGS sequence"/>
</dbReference>
<organism evidence="1 2">
    <name type="scientific">Glossina austeni</name>
    <name type="common">Savannah tsetse fly</name>
    <dbReference type="NCBI Taxonomy" id="7395"/>
    <lineage>
        <taxon>Eukaryota</taxon>
        <taxon>Metazoa</taxon>
        <taxon>Ecdysozoa</taxon>
        <taxon>Arthropoda</taxon>
        <taxon>Hexapoda</taxon>
        <taxon>Insecta</taxon>
        <taxon>Pterygota</taxon>
        <taxon>Neoptera</taxon>
        <taxon>Endopterygota</taxon>
        <taxon>Diptera</taxon>
        <taxon>Brachycera</taxon>
        <taxon>Muscomorpha</taxon>
        <taxon>Hippoboscoidea</taxon>
        <taxon>Glossinidae</taxon>
        <taxon>Glossina</taxon>
    </lineage>
</organism>
<proteinExistence type="predicted"/>
<reference evidence="1" key="1">
    <citation type="submission" date="2020-05" db="UniProtKB">
        <authorList>
            <consortium name="EnsemblMetazoa"/>
        </authorList>
    </citation>
    <scope>IDENTIFICATION</scope>
    <source>
        <strain evidence="1">TTRI</strain>
    </source>
</reference>
<dbReference type="VEuPathDB" id="VectorBase:GAUT001975"/>
<dbReference type="AlphaFoldDB" id="A0A1A9UEC2"/>
<evidence type="ECO:0000313" key="1">
    <source>
        <dbReference type="EnsemblMetazoa" id="GAUT001975-PA"/>
    </source>
</evidence>
<sequence>MIIVCSQNDAMRLNTLFPEHYCFTQSLVVSYAEAEKYDKQIQCQNYRKEEMCCLRCYLGCWILLIKTDVSENIALNIRNANGNPIRFISVHSAGRPWSDCEERILPSLSDIGPKISRESDEHLAGFFKKWGCHIKRGASKLGEDVKEGAKKLREGVKESAKKLKEKTENLGSKIATKFHDIKDHLSKDSDESFEIKHKLFAENVEIVNPDILKGDQVCGHGHILDALGNCSKLRK</sequence>
<protein>
    <submittedName>
        <fullName evidence="1">Uncharacterized protein</fullName>
    </submittedName>
</protein>
<dbReference type="Gene3D" id="1.10.287.700">
    <property type="entry name" value="Helix hairpin bin"/>
    <property type="match status" value="1"/>
</dbReference>